<comment type="caution">
    <text evidence="4">Lacks conserved residue(s) required for the propagation of feature annotation.</text>
</comment>
<accession>A0A8C6UZJ2</accession>
<dbReference type="Proteomes" id="UP000694523">
    <property type="component" value="Unplaced"/>
</dbReference>
<name>A0A8C6UZJ2_9GOBI</name>
<keyword evidence="6" id="KW-0472">Membrane</keyword>
<dbReference type="PRINTS" id="PR00018">
    <property type="entry name" value="KRINGLE"/>
</dbReference>
<dbReference type="GO" id="GO:0005615">
    <property type="term" value="C:extracellular space"/>
    <property type="evidence" value="ECO:0007669"/>
    <property type="project" value="TreeGrafter"/>
</dbReference>
<proteinExistence type="predicted"/>
<evidence type="ECO:0000313" key="9">
    <source>
        <dbReference type="Proteomes" id="UP000694523"/>
    </source>
</evidence>
<dbReference type="InterPro" id="IPR050759">
    <property type="entry name" value="Serine_protease_kringle"/>
</dbReference>
<dbReference type="SMART" id="SM00130">
    <property type="entry name" value="KR"/>
    <property type="match status" value="1"/>
</dbReference>
<evidence type="ECO:0000313" key="8">
    <source>
        <dbReference type="Ensembl" id="ENSNMLP00000041689.1"/>
    </source>
</evidence>
<reference evidence="8" key="2">
    <citation type="submission" date="2025-09" db="UniProtKB">
        <authorList>
            <consortium name="Ensembl"/>
        </authorList>
    </citation>
    <scope>IDENTIFICATION</scope>
</reference>
<evidence type="ECO:0000256" key="3">
    <source>
        <dbReference type="ARBA" id="ARBA00023157"/>
    </source>
</evidence>
<dbReference type="FunFam" id="2.40.20.10:FF:000001">
    <property type="entry name" value="Urokinase-type plasminogen activator"/>
    <property type="match status" value="1"/>
</dbReference>
<dbReference type="InterPro" id="IPR000001">
    <property type="entry name" value="Kringle"/>
</dbReference>
<evidence type="ECO:0000256" key="6">
    <source>
        <dbReference type="SAM" id="Phobius"/>
    </source>
</evidence>
<keyword evidence="9" id="KW-1185">Reference proteome</keyword>
<keyword evidence="3 4" id="KW-1015">Disulfide bond</keyword>
<keyword evidence="1 4" id="KW-0420">Kringle</keyword>
<dbReference type="PANTHER" id="PTHR24261:SF16">
    <property type="entry name" value="PHOSPHOINOSITIDE-3-KINASE-INTERACTING PROTEIN 1"/>
    <property type="match status" value="1"/>
</dbReference>
<organism evidence="8 9">
    <name type="scientific">Neogobius melanostomus</name>
    <name type="common">round goby</name>
    <dbReference type="NCBI Taxonomy" id="47308"/>
    <lineage>
        <taxon>Eukaryota</taxon>
        <taxon>Metazoa</taxon>
        <taxon>Chordata</taxon>
        <taxon>Craniata</taxon>
        <taxon>Vertebrata</taxon>
        <taxon>Euteleostomi</taxon>
        <taxon>Actinopterygii</taxon>
        <taxon>Neopterygii</taxon>
        <taxon>Teleostei</taxon>
        <taxon>Neoteleostei</taxon>
        <taxon>Acanthomorphata</taxon>
        <taxon>Gobiaria</taxon>
        <taxon>Gobiiformes</taxon>
        <taxon>Gobioidei</taxon>
        <taxon>Gobiidae</taxon>
        <taxon>Benthophilinae</taxon>
        <taxon>Neogobiini</taxon>
        <taxon>Neogobius</taxon>
    </lineage>
</organism>
<evidence type="ECO:0000259" key="7">
    <source>
        <dbReference type="PROSITE" id="PS50070"/>
    </source>
</evidence>
<feature type="transmembrane region" description="Helical" evidence="6">
    <location>
        <begin position="179"/>
        <end position="204"/>
    </location>
</feature>
<dbReference type="GO" id="GO:0051898">
    <property type="term" value="P:negative regulation of phosphatidylinositol 3-kinase/protein kinase B signal transduction"/>
    <property type="evidence" value="ECO:0007669"/>
    <property type="project" value="TreeGrafter"/>
</dbReference>
<sequence>MLVLSVSSNLFHWTFKMLSSLHFVCMSVFFVANVYSQETKDCVRSNGVDYRGNQQSTSSGLTCANWKNSSRDYDVEAHPDSQTGVEDHNHCRNPDLAEGPWCYITGPDGTIQREFCSIEACQDQSTAAAQEAGSPRPETTPSTGKMGPAQGAGAEAPSVMGVSQRVRKGPQKKKDLGTLGYVLGILMMAIIIILGAGVTVGYFYKRARDLKKRNEQRAYDREMQRISLPLSAFYNPTCELVDENTIVITAEQETTPVQDGVEGGDPLMGPVGTPGA</sequence>
<keyword evidence="6" id="KW-0812">Transmembrane</keyword>
<dbReference type="PANTHER" id="PTHR24261">
    <property type="entry name" value="PLASMINOGEN-RELATED"/>
    <property type="match status" value="1"/>
</dbReference>
<dbReference type="Gene3D" id="2.40.20.10">
    <property type="entry name" value="Plasminogen Kringle 4"/>
    <property type="match status" value="1"/>
</dbReference>
<feature type="region of interest" description="Disordered" evidence="5">
    <location>
        <begin position="257"/>
        <end position="276"/>
    </location>
</feature>
<evidence type="ECO:0000256" key="4">
    <source>
        <dbReference type="PROSITE-ProRule" id="PRU00121"/>
    </source>
</evidence>
<feature type="disulfide bond" evidence="4">
    <location>
        <begin position="63"/>
        <end position="102"/>
    </location>
</feature>
<reference evidence="8" key="1">
    <citation type="submission" date="2025-08" db="UniProtKB">
        <authorList>
            <consortium name="Ensembl"/>
        </authorList>
    </citation>
    <scope>IDENTIFICATION</scope>
</reference>
<dbReference type="SUPFAM" id="SSF57440">
    <property type="entry name" value="Kringle-like"/>
    <property type="match status" value="1"/>
</dbReference>
<feature type="region of interest" description="Disordered" evidence="5">
    <location>
        <begin position="127"/>
        <end position="169"/>
    </location>
</feature>
<evidence type="ECO:0000256" key="5">
    <source>
        <dbReference type="SAM" id="MobiDB-lite"/>
    </source>
</evidence>
<evidence type="ECO:0000256" key="1">
    <source>
        <dbReference type="ARBA" id="ARBA00022572"/>
    </source>
</evidence>
<dbReference type="InterPro" id="IPR038178">
    <property type="entry name" value="Kringle_sf"/>
</dbReference>
<dbReference type="GO" id="GO:0004175">
    <property type="term" value="F:endopeptidase activity"/>
    <property type="evidence" value="ECO:0007669"/>
    <property type="project" value="TreeGrafter"/>
</dbReference>
<dbReference type="CDD" id="cd00108">
    <property type="entry name" value="KR"/>
    <property type="match status" value="1"/>
</dbReference>
<feature type="domain" description="Kringle" evidence="7">
    <location>
        <begin position="41"/>
        <end position="121"/>
    </location>
</feature>
<keyword evidence="6" id="KW-1133">Transmembrane helix</keyword>
<keyword evidence="2" id="KW-0732">Signal</keyword>
<dbReference type="PROSITE" id="PS50070">
    <property type="entry name" value="KRINGLE_2"/>
    <property type="match status" value="1"/>
</dbReference>
<evidence type="ECO:0000256" key="2">
    <source>
        <dbReference type="ARBA" id="ARBA00022729"/>
    </source>
</evidence>
<dbReference type="Ensembl" id="ENSNMLT00000046333.1">
    <property type="protein sequence ID" value="ENSNMLP00000041689.1"/>
    <property type="gene ID" value="ENSNMLG00000025492.1"/>
</dbReference>
<dbReference type="Pfam" id="PF00051">
    <property type="entry name" value="Kringle"/>
    <property type="match status" value="1"/>
</dbReference>
<dbReference type="GO" id="GO:0005102">
    <property type="term" value="F:signaling receptor binding"/>
    <property type="evidence" value="ECO:0007669"/>
    <property type="project" value="TreeGrafter"/>
</dbReference>
<protein>
    <submittedName>
        <fullName evidence="8">Phosphoinositide-3-kinase interacting protein 1</fullName>
    </submittedName>
</protein>
<dbReference type="AlphaFoldDB" id="A0A8C6UZJ2"/>
<dbReference type="InterPro" id="IPR013806">
    <property type="entry name" value="Kringle-like"/>
</dbReference>